<dbReference type="AlphaFoldDB" id="A0A4Y9RXF2"/>
<reference evidence="2 3" key="1">
    <citation type="submission" date="2019-03" db="EMBL/GenBank/DDBJ databases">
        <title>Draft genome of Brevundimonas sp. a heavy metal resistant soil bacteria.</title>
        <authorList>
            <person name="Soto J."/>
        </authorList>
    </citation>
    <scope>NUCLEOTIDE SEQUENCE [LARGE SCALE GENOMIC DNA]</scope>
    <source>
        <strain evidence="2 3">B-10</strain>
    </source>
</reference>
<gene>
    <name evidence="2" type="ORF">EGY25_10730</name>
</gene>
<dbReference type="EMBL" id="SPVH01000006">
    <property type="protein sequence ID" value="TFW12475.1"/>
    <property type="molecule type" value="Genomic_DNA"/>
</dbReference>
<proteinExistence type="predicted"/>
<comment type="caution">
    <text evidence="2">The sequence shown here is derived from an EMBL/GenBank/DDBJ whole genome shotgun (WGS) entry which is preliminary data.</text>
</comment>
<protein>
    <recommendedName>
        <fullName evidence="1">DUF2134 domain-containing protein</fullName>
    </recommendedName>
</protein>
<accession>A0A4Y9RXF2</accession>
<name>A0A4Y9RXF2_9CAUL</name>
<dbReference type="RefSeq" id="WP_135194955.1">
    <property type="nucleotide sequence ID" value="NZ_SPVH01000006.1"/>
</dbReference>
<keyword evidence="3" id="KW-1185">Reference proteome</keyword>
<sequence>MMLRQLWPDRDGGVAVISAVGAALACVAAAVAVDLGALALHARKVQGAADLAALAAAGRLDGADAAARTTVALNLTNVRVIGTETGRYVPDPARTPTDRFEAGASEVDAARVTVTAKAPVYFSRWLLGRDEVLVTRKATAAAPQTPKAMISLGSRLARLDGGVANQVLSGLLGSQVSLSVMDYRALADLDVNLLQFSDALATKAGVAVGDYDRLLATEVDAGDALGVVKALAGGRDGGALGQLTAAAAGVDLKVDRLIGAEVDARQGLREGLDAEVSALDLVMAIAEIAGGDRQIDLKLGAQAGIADLKATLAIGERPNTSPWIAATAQGDPVLRTAQARLYLRARTAQSLSGLAQINLPILIELAPAEARLERLSCAPSRAVRVAARPGLARAMVGAVDETRLDDFKAPIAPVKATLAAVLGILTVKGKADVEIADVAPQSVVFNAEDIAARRIKTVKSRNLTTGLVTSLLQRLELDVIGLPLGGIASAVGHLLAPLGPVLDSAISPILDVLGLKLGEADVAVLGLSCPDTGRAPPRLVG</sequence>
<organism evidence="2 3">
    <name type="scientific">Brevundimonas intermedia</name>
    <dbReference type="NCBI Taxonomy" id="74315"/>
    <lineage>
        <taxon>Bacteria</taxon>
        <taxon>Pseudomonadati</taxon>
        <taxon>Pseudomonadota</taxon>
        <taxon>Alphaproteobacteria</taxon>
        <taxon>Caulobacterales</taxon>
        <taxon>Caulobacteraceae</taxon>
        <taxon>Brevundimonas</taxon>
    </lineage>
</organism>
<dbReference type="OrthoDB" id="7630116at2"/>
<dbReference type="Pfam" id="PF09977">
    <property type="entry name" value="Tad_C"/>
    <property type="match status" value="1"/>
</dbReference>
<feature type="domain" description="DUF2134" evidence="1">
    <location>
        <begin position="56"/>
        <end position="126"/>
    </location>
</feature>
<evidence type="ECO:0000259" key="1">
    <source>
        <dbReference type="Pfam" id="PF09977"/>
    </source>
</evidence>
<evidence type="ECO:0000313" key="3">
    <source>
        <dbReference type="Proteomes" id="UP000298216"/>
    </source>
</evidence>
<dbReference type="PROSITE" id="PS51257">
    <property type="entry name" value="PROKAR_LIPOPROTEIN"/>
    <property type="match status" value="1"/>
</dbReference>
<dbReference type="InterPro" id="IPR018705">
    <property type="entry name" value="DUF2134_membrane"/>
</dbReference>
<dbReference type="Proteomes" id="UP000298216">
    <property type="component" value="Unassembled WGS sequence"/>
</dbReference>
<evidence type="ECO:0000313" key="2">
    <source>
        <dbReference type="EMBL" id="TFW12475.1"/>
    </source>
</evidence>